<keyword evidence="8" id="KW-1185">Reference proteome</keyword>
<evidence type="ECO:0000256" key="2">
    <source>
        <dbReference type="ARBA" id="ARBA00008814"/>
    </source>
</evidence>
<proteinExistence type="inferred from homology"/>
<dbReference type="PANTHER" id="PTHR30532">
    <property type="entry name" value="IRON III DICITRATE-BINDING PERIPLASMIC PROTEIN"/>
    <property type="match status" value="1"/>
</dbReference>
<reference evidence="7" key="1">
    <citation type="submission" date="2023-01" db="EMBL/GenBank/DDBJ databases">
        <title>The diversity of Class Acidimicrobiia in South China Sea sediment environments and the proposal of Iamia marina sp. nov., a novel species of the genus Iamia.</title>
        <authorList>
            <person name="He Y."/>
            <person name="Tian X."/>
        </authorList>
    </citation>
    <scope>NUCLEOTIDE SEQUENCE</scope>
    <source>
        <strain evidence="7">DSM 19957</strain>
    </source>
</reference>
<evidence type="ECO:0000313" key="8">
    <source>
        <dbReference type="Proteomes" id="UP001216390"/>
    </source>
</evidence>
<dbReference type="KEGG" id="ima:PO878_08645"/>
<accession>A0AAE9YHW1</accession>
<dbReference type="EMBL" id="CP116942">
    <property type="protein sequence ID" value="WCO68792.1"/>
    <property type="molecule type" value="Genomic_DNA"/>
</dbReference>
<organism evidence="7 8">
    <name type="scientific">Iamia majanohamensis</name>
    <dbReference type="NCBI Taxonomy" id="467976"/>
    <lineage>
        <taxon>Bacteria</taxon>
        <taxon>Bacillati</taxon>
        <taxon>Actinomycetota</taxon>
        <taxon>Acidimicrobiia</taxon>
        <taxon>Acidimicrobiales</taxon>
        <taxon>Iamiaceae</taxon>
        <taxon>Iamia</taxon>
    </lineage>
</organism>
<keyword evidence="3" id="KW-0813">Transport</keyword>
<evidence type="ECO:0000313" key="7">
    <source>
        <dbReference type="EMBL" id="WCO68792.1"/>
    </source>
</evidence>
<sequence length="333" mass="34292">MTRCEVPVKLTGGRGERRGGRGRAVLVALVLLAGASACGGGGDGDEGATADAPSSEAGTGSGAEPGVASQADELGRVVVLGEDFLLADVLALGVQPVAATSTLGDTFSGIERDTSGIEPLDQLQLNAEQLAALRPDTLIVGQYVVDEVGIELLESVADTIVVPNDSDWRAAFTTLAEEVGATEAAEGLLADYDEAVARADEALPDDVSVSMPTVYSGENLAVWTDGPVNIPSTFLDAGVTLDPGAGELDGEQGGRVYISLERIGELDGDVIVMLQTEGVEGEDAALDAVQGNELWQTLPAVREDRVVVIDRLGYAGVEGRIRLAGELPDLLPT</sequence>
<dbReference type="RefSeq" id="WP_272738307.1">
    <property type="nucleotide sequence ID" value="NZ_CP116942.1"/>
</dbReference>
<feature type="region of interest" description="Disordered" evidence="5">
    <location>
        <begin position="42"/>
        <end position="67"/>
    </location>
</feature>
<dbReference type="Proteomes" id="UP001216390">
    <property type="component" value="Chromosome"/>
</dbReference>
<keyword evidence="4" id="KW-0732">Signal</keyword>
<evidence type="ECO:0000256" key="5">
    <source>
        <dbReference type="SAM" id="MobiDB-lite"/>
    </source>
</evidence>
<protein>
    <submittedName>
        <fullName evidence="7">ABC transporter substrate-binding protein</fullName>
    </submittedName>
</protein>
<dbReference type="GO" id="GO:0030288">
    <property type="term" value="C:outer membrane-bounded periplasmic space"/>
    <property type="evidence" value="ECO:0007669"/>
    <property type="project" value="TreeGrafter"/>
</dbReference>
<dbReference type="PANTHER" id="PTHR30532:SF24">
    <property type="entry name" value="FERRIC ENTEROBACTIN-BINDING PERIPLASMIC PROTEIN FEPB"/>
    <property type="match status" value="1"/>
</dbReference>
<comment type="subcellular location">
    <subcellularLocation>
        <location evidence="1">Cell envelope</location>
    </subcellularLocation>
</comment>
<evidence type="ECO:0000256" key="4">
    <source>
        <dbReference type="ARBA" id="ARBA00022729"/>
    </source>
</evidence>
<dbReference type="SUPFAM" id="SSF53807">
    <property type="entry name" value="Helical backbone' metal receptor"/>
    <property type="match status" value="1"/>
</dbReference>
<dbReference type="InterPro" id="IPR002491">
    <property type="entry name" value="ABC_transptr_periplasmic_BD"/>
</dbReference>
<evidence type="ECO:0000256" key="1">
    <source>
        <dbReference type="ARBA" id="ARBA00004196"/>
    </source>
</evidence>
<dbReference type="InterPro" id="IPR051313">
    <property type="entry name" value="Bact_iron-sidero_bind"/>
</dbReference>
<gene>
    <name evidence="7" type="ORF">PO878_08645</name>
</gene>
<feature type="domain" description="Fe/B12 periplasmic-binding" evidence="6">
    <location>
        <begin position="77"/>
        <end position="333"/>
    </location>
</feature>
<dbReference type="PROSITE" id="PS50983">
    <property type="entry name" value="FE_B12_PBP"/>
    <property type="match status" value="1"/>
</dbReference>
<dbReference type="Gene3D" id="3.40.50.1980">
    <property type="entry name" value="Nitrogenase molybdenum iron protein domain"/>
    <property type="match status" value="2"/>
</dbReference>
<evidence type="ECO:0000259" key="6">
    <source>
        <dbReference type="PROSITE" id="PS50983"/>
    </source>
</evidence>
<comment type="similarity">
    <text evidence="2">Belongs to the bacterial solute-binding protein 8 family.</text>
</comment>
<dbReference type="AlphaFoldDB" id="A0AAE9YHW1"/>
<evidence type="ECO:0000256" key="3">
    <source>
        <dbReference type="ARBA" id="ARBA00022448"/>
    </source>
</evidence>
<name>A0AAE9YHW1_9ACTN</name>
<dbReference type="GO" id="GO:1901678">
    <property type="term" value="P:iron coordination entity transport"/>
    <property type="evidence" value="ECO:0007669"/>
    <property type="project" value="UniProtKB-ARBA"/>
</dbReference>
<dbReference type="Pfam" id="PF01497">
    <property type="entry name" value="Peripla_BP_2"/>
    <property type="match status" value="1"/>
</dbReference>